<dbReference type="AlphaFoldDB" id="A0A2T3WBK0"/>
<dbReference type="Gene3D" id="2.20.28.160">
    <property type="match status" value="2"/>
</dbReference>
<dbReference type="EMBL" id="PYSV01000002">
    <property type="protein sequence ID" value="PTA69227.1"/>
    <property type="molecule type" value="Genomic_DNA"/>
</dbReference>
<keyword evidence="2" id="KW-1185">Reference proteome</keyword>
<accession>A0A2T3WBK0</accession>
<gene>
    <name evidence="1" type="ORF">C8263_02465</name>
</gene>
<name>A0A2T3WBK0_9DEIO</name>
<protein>
    <recommendedName>
        <fullName evidence="3">Zinc finger motif protein</fullName>
    </recommendedName>
</protein>
<dbReference type="RefSeq" id="WP_107136537.1">
    <property type="nucleotide sequence ID" value="NZ_PYSV01000002.1"/>
</dbReference>
<dbReference type="Proteomes" id="UP000240317">
    <property type="component" value="Unassembled WGS sequence"/>
</dbReference>
<proteinExistence type="predicted"/>
<organism evidence="1 2">
    <name type="scientific">Deinococcus arcticus</name>
    <dbReference type="NCBI Taxonomy" id="2136176"/>
    <lineage>
        <taxon>Bacteria</taxon>
        <taxon>Thermotogati</taxon>
        <taxon>Deinococcota</taxon>
        <taxon>Deinococci</taxon>
        <taxon>Deinococcales</taxon>
        <taxon>Deinococcaceae</taxon>
        <taxon>Deinococcus</taxon>
    </lineage>
</organism>
<evidence type="ECO:0008006" key="3">
    <source>
        <dbReference type="Google" id="ProtNLM"/>
    </source>
</evidence>
<evidence type="ECO:0000313" key="2">
    <source>
        <dbReference type="Proteomes" id="UP000240317"/>
    </source>
</evidence>
<reference evidence="1 2" key="1">
    <citation type="submission" date="2018-03" db="EMBL/GenBank/DDBJ databases">
        <title>Draft genome of Deinococcus sp. OD32.</title>
        <authorList>
            <person name="Wang X.-P."/>
            <person name="Du Z.-J."/>
        </authorList>
    </citation>
    <scope>NUCLEOTIDE SEQUENCE [LARGE SCALE GENOMIC DNA]</scope>
    <source>
        <strain evidence="1 2">OD32</strain>
    </source>
</reference>
<dbReference type="OrthoDB" id="70709at2"/>
<evidence type="ECO:0000313" key="1">
    <source>
        <dbReference type="EMBL" id="PTA69227.1"/>
    </source>
</evidence>
<sequence length="111" mass="12095">MAILEVECPICEEVLELTDEDRAELAVGDVIVCASCHSEMEVTRNGGGEDFELDLLSAMTTCPHCDEEFEVTPDMLAAAPATRSQDGAEVSLMTCPHCKVKFELELTEEQA</sequence>
<comment type="caution">
    <text evidence="1">The sequence shown here is derived from an EMBL/GenBank/DDBJ whole genome shotgun (WGS) entry which is preliminary data.</text>
</comment>